<evidence type="ECO:0000313" key="2">
    <source>
        <dbReference type="Proteomes" id="UP000532311"/>
    </source>
</evidence>
<gene>
    <name evidence="1" type="ORF">FGLOB1_41</name>
</gene>
<name>A0A8H5Z0A7_9HYPO</name>
<comment type="caution">
    <text evidence="1">The sequence shown here is derived from an EMBL/GenBank/DDBJ whole genome shotgun (WGS) entry which is preliminary data.</text>
</comment>
<sequence length="282" mass="32832">MERPSSKDFLDCAECREKTSNLELSSPGLTGISTATFTSWETPYSKNIWIRTKAPPTVGMPAIWSFRAQRQLTLDIRRSQQRRHPRVQFFDTQWINDSKISLFEVSVLLEGTPLEDGSVVNVIIEITIDPQVEDPHSYLQPPGERSLTPRSIAFNSWSQAFRVGIRIEFQEGGVWKSMYLHSTRQCPVLSLYKSLKVEDLGNELNHIDLFWFYCMKTLATLLNWRWKSENNPVRDNLTQAVWAPYRIRLLSIDFDFHNQRLVIDEPQPVEMECPWPLILEET</sequence>
<proteinExistence type="predicted"/>
<dbReference type="AlphaFoldDB" id="A0A8H5Z0A7"/>
<dbReference type="EMBL" id="JAAQPF010000001">
    <property type="protein sequence ID" value="KAF5721792.1"/>
    <property type="molecule type" value="Genomic_DNA"/>
</dbReference>
<accession>A0A8H5Z0A7</accession>
<dbReference type="Proteomes" id="UP000532311">
    <property type="component" value="Unassembled WGS sequence"/>
</dbReference>
<evidence type="ECO:0000313" key="1">
    <source>
        <dbReference type="EMBL" id="KAF5721792.1"/>
    </source>
</evidence>
<keyword evidence="2" id="KW-1185">Reference proteome</keyword>
<organism evidence="1 2">
    <name type="scientific">Fusarium globosum</name>
    <dbReference type="NCBI Taxonomy" id="78864"/>
    <lineage>
        <taxon>Eukaryota</taxon>
        <taxon>Fungi</taxon>
        <taxon>Dikarya</taxon>
        <taxon>Ascomycota</taxon>
        <taxon>Pezizomycotina</taxon>
        <taxon>Sordariomycetes</taxon>
        <taxon>Hypocreomycetidae</taxon>
        <taxon>Hypocreales</taxon>
        <taxon>Nectriaceae</taxon>
        <taxon>Fusarium</taxon>
        <taxon>Fusarium fujikuroi species complex</taxon>
    </lineage>
</organism>
<protein>
    <submittedName>
        <fullName evidence="1">Uncharacterized protein</fullName>
    </submittedName>
</protein>
<reference evidence="1 2" key="1">
    <citation type="submission" date="2020-05" db="EMBL/GenBank/DDBJ databases">
        <title>Identification and distribution of gene clusters putatively required for synthesis of sphingolipid metabolism inhibitors in phylogenetically diverse species of the filamentous fungus Fusarium.</title>
        <authorList>
            <person name="Kim H.-S."/>
            <person name="Busman M."/>
            <person name="Brown D.W."/>
            <person name="Divon H."/>
            <person name="Uhlig S."/>
            <person name="Proctor R.H."/>
        </authorList>
    </citation>
    <scope>NUCLEOTIDE SEQUENCE [LARGE SCALE GENOMIC DNA]</scope>
    <source>
        <strain evidence="1 2">NRRL 26131</strain>
    </source>
</reference>